<dbReference type="EMBL" id="HG996476">
    <property type="protein sequence ID" value="CAG1852154.1"/>
    <property type="molecule type" value="Genomic_DNA"/>
</dbReference>
<dbReference type="InterPro" id="IPR045886">
    <property type="entry name" value="ThiF/MoeB/HesA"/>
</dbReference>
<keyword evidence="1" id="KW-0436">Ligase</keyword>
<comment type="similarity">
    <text evidence="1">Belongs to the ubiquitin-activating E1 family. UBA3 subfamily.</text>
</comment>
<name>A0A804KR72_MUSAM</name>
<dbReference type="GO" id="GO:0019781">
    <property type="term" value="F:NEDD8 activating enzyme activity"/>
    <property type="evidence" value="ECO:0007669"/>
    <property type="project" value="UniProtKB-UniRule"/>
</dbReference>
<dbReference type="InterPro" id="IPR000594">
    <property type="entry name" value="ThiF_NAD_FAD-bd"/>
</dbReference>
<keyword evidence="1" id="KW-0067">ATP-binding</keyword>
<keyword evidence="1" id="KW-0833">Ubl conjugation pathway</keyword>
<reference evidence="3" key="1">
    <citation type="submission" date="2021-03" db="EMBL/GenBank/DDBJ databases">
        <authorList>
            <consortium name="Genoscope - CEA"/>
            <person name="William W."/>
        </authorList>
    </citation>
    <scope>NUCLEOTIDE SEQUENCE</scope>
    <source>
        <strain evidence="3">Doubled-haploid Pahang</strain>
    </source>
</reference>
<dbReference type="InParanoid" id="A0A804KR72"/>
<reference evidence="4" key="2">
    <citation type="submission" date="2021-05" db="UniProtKB">
        <authorList>
            <consortium name="EnsemblPlants"/>
        </authorList>
    </citation>
    <scope>IDENTIFICATION</scope>
    <source>
        <strain evidence="4">subsp. malaccensis</strain>
    </source>
</reference>
<dbReference type="EC" id="6.2.1.64" evidence="1"/>
<keyword evidence="1" id="KW-0547">Nucleotide-binding</keyword>
<proteinExistence type="inferred from homology"/>
<evidence type="ECO:0000256" key="1">
    <source>
        <dbReference type="RuleBase" id="RU368009"/>
    </source>
</evidence>
<dbReference type="Pfam" id="PF00899">
    <property type="entry name" value="ThiF"/>
    <property type="match status" value="1"/>
</dbReference>
<evidence type="ECO:0000313" key="3">
    <source>
        <dbReference type="EMBL" id="CAG1852154.1"/>
    </source>
</evidence>
<dbReference type="AlphaFoldDB" id="A0A804KR72"/>
<accession>A0A804KR72</accession>
<evidence type="ECO:0000259" key="2">
    <source>
        <dbReference type="Pfam" id="PF00899"/>
    </source>
</evidence>
<organism evidence="4 5">
    <name type="scientific">Musa acuminata subsp. malaccensis</name>
    <name type="common">Wild banana</name>
    <name type="synonym">Musa malaccensis</name>
    <dbReference type="NCBI Taxonomy" id="214687"/>
    <lineage>
        <taxon>Eukaryota</taxon>
        <taxon>Viridiplantae</taxon>
        <taxon>Streptophyta</taxon>
        <taxon>Embryophyta</taxon>
        <taxon>Tracheophyta</taxon>
        <taxon>Spermatophyta</taxon>
        <taxon>Magnoliopsida</taxon>
        <taxon>Liliopsida</taxon>
        <taxon>Zingiberales</taxon>
        <taxon>Musaceae</taxon>
        <taxon>Musa</taxon>
    </lineage>
</organism>
<dbReference type="GO" id="GO:0005524">
    <property type="term" value="F:ATP binding"/>
    <property type="evidence" value="ECO:0007669"/>
    <property type="project" value="UniProtKB-UniRule"/>
</dbReference>
<dbReference type="PANTHER" id="PTHR10953">
    <property type="entry name" value="UBIQUITIN-ACTIVATING ENZYME E1"/>
    <property type="match status" value="1"/>
</dbReference>
<sequence length="95" mass="10349">MPKFFILSTIQLKDNYESGTITCWTSGTGGLGSELLRDLALSGFKSIQVIDMDTIETSNLSHHSLFRSRGFIICGGLPLFVEASGCWEVQGRSSS</sequence>
<dbReference type="EnsemblPlants" id="Ma10_t00870.1">
    <property type="protein sequence ID" value="Ma10_p00870.1"/>
    <property type="gene ID" value="Ma10_g00870"/>
</dbReference>
<comment type="pathway">
    <text evidence="1">Protein modification; protein neddylation.</text>
</comment>
<dbReference type="PANTHER" id="PTHR10953:SF6">
    <property type="entry name" value="NEDD8-ACTIVATING ENZYME E1 CATALYTIC SUBUNIT"/>
    <property type="match status" value="1"/>
</dbReference>
<dbReference type="Gramene" id="Ma10_t00870.1">
    <property type="protein sequence ID" value="Ma10_p00870.1"/>
    <property type="gene ID" value="Ma10_g00870"/>
</dbReference>
<dbReference type="Gene3D" id="3.40.50.720">
    <property type="entry name" value="NAD(P)-binding Rossmann-like Domain"/>
    <property type="match status" value="1"/>
</dbReference>
<gene>
    <name evidence="3" type="ORF">GSMUA_102470.1</name>
</gene>
<comment type="function">
    <text evidence="1">Catalytic subunit of the dimeric E1 enzyme, which activates NEDD8.</text>
</comment>
<evidence type="ECO:0000313" key="5">
    <source>
        <dbReference type="Proteomes" id="UP000012960"/>
    </source>
</evidence>
<dbReference type="Proteomes" id="UP000012960">
    <property type="component" value="Unplaced"/>
</dbReference>
<feature type="domain" description="THIF-type NAD/FAD binding fold" evidence="2">
    <location>
        <begin position="25"/>
        <end position="68"/>
    </location>
</feature>
<evidence type="ECO:0000313" key="4">
    <source>
        <dbReference type="EnsemblPlants" id="Ma10_p00870.1"/>
    </source>
</evidence>
<dbReference type="SUPFAM" id="SSF69572">
    <property type="entry name" value="Activating enzymes of the ubiquitin-like proteins"/>
    <property type="match status" value="1"/>
</dbReference>
<keyword evidence="5" id="KW-1185">Reference proteome</keyword>
<dbReference type="UniPathway" id="UPA00885"/>
<dbReference type="InterPro" id="IPR035985">
    <property type="entry name" value="Ubiquitin-activating_enz"/>
</dbReference>
<dbReference type="GO" id="GO:0045116">
    <property type="term" value="P:protein neddylation"/>
    <property type="evidence" value="ECO:0007669"/>
    <property type="project" value="UniProtKB-UniRule"/>
</dbReference>
<comment type="catalytic activity">
    <reaction evidence="1">
        <text>ATP + [NEDD8 protein] + [E1 NEDD8-activating enzyme]-L-cysteine = AMP + diphosphate + [E1 NEDD8-activating enzyme]-S-[NEDD8 protein]-yl-L-cysteine.</text>
        <dbReference type="EC" id="6.2.1.64"/>
    </reaction>
</comment>
<protein>
    <recommendedName>
        <fullName evidence="1">NEDD8-activating enzyme E1 catalytic subunit</fullName>
        <ecNumber evidence="1">6.2.1.64</ecNumber>
    </recommendedName>
</protein>